<comment type="caution">
    <text evidence="2">The sequence shown here is derived from an EMBL/GenBank/DDBJ whole genome shotgun (WGS) entry which is preliminary data.</text>
</comment>
<dbReference type="InterPro" id="IPR011051">
    <property type="entry name" value="RmlC_Cupin_sf"/>
</dbReference>
<dbReference type="AlphaFoldDB" id="A0A1V1PHF7"/>
<dbReference type="PANTHER" id="PTHR33387">
    <property type="entry name" value="RMLC-LIKE JELLY ROLL FOLD PROTEIN"/>
    <property type="match status" value="1"/>
</dbReference>
<dbReference type="InterPro" id="IPR009327">
    <property type="entry name" value="Cupin_DUF985"/>
</dbReference>
<proteinExistence type="predicted"/>
<dbReference type="Pfam" id="PF06172">
    <property type="entry name" value="Cupin_5"/>
    <property type="match status" value="1"/>
</dbReference>
<feature type="domain" description="DUF985" evidence="1">
    <location>
        <begin position="10"/>
        <end position="142"/>
    </location>
</feature>
<evidence type="ECO:0000313" key="3">
    <source>
        <dbReference type="Proteomes" id="UP000189670"/>
    </source>
</evidence>
<evidence type="ECO:0000313" key="2">
    <source>
        <dbReference type="EMBL" id="ETR74204.1"/>
    </source>
</evidence>
<protein>
    <recommendedName>
        <fullName evidence="1">DUF985 domain-containing protein</fullName>
    </recommendedName>
</protein>
<organism evidence="2 3">
    <name type="scientific">Candidatus Magnetoglobus multicellularis str. Araruama</name>
    <dbReference type="NCBI Taxonomy" id="890399"/>
    <lineage>
        <taxon>Bacteria</taxon>
        <taxon>Pseudomonadati</taxon>
        <taxon>Thermodesulfobacteriota</taxon>
        <taxon>Desulfobacteria</taxon>
        <taxon>Desulfobacterales</taxon>
        <taxon>Desulfobacteraceae</taxon>
        <taxon>Candidatus Magnetoglobus</taxon>
    </lineage>
</organism>
<dbReference type="CDD" id="cd06121">
    <property type="entry name" value="cupin_YML079wp"/>
    <property type="match status" value="1"/>
</dbReference>
<name>A0A1V1PHF7_9BACT</name>
<dbReference type="InterPro" id="IPR014710">
    <property type="entry name" value="RmlC-like_jellyroll"/>
</dbReference>
<dbReference type="InterPro" id="IPR039935">
    <property type="entry name" value="YML079W-like"/>
</dbReference>
<dbReference type="EMBL" id="ATBP01000018">
    <property type="protein sequence ID" value="ETR74204.1"/>
    <property type="molecule type" value="Genomic_DNA"/>
</dbReference>
<reference evidence="3" key="1">
    <citation type="submission" date="2012-11" db="EMBL/GenBank/DDBJ databases">
        <authorList>
            <person name="Lucero-Rivera Y.E."/>
            <person name="Tovar-Ramirez D."/>
        </authorList>
    </citation>
    <scope>NUCLEOTIDE SEQUENCE [LARGE SCALE GENOMIC DNA]</scope>
    <source>
        <strain evidence="3">Araruama</strain>
    </source>
</reference>
<dbReference type="PANTHER" id="PTHR33387:SF3">
    <property type="entry name" value="DUF985 DOMAIN-CONTAINING PROTEIN"/>
    <property type="match status" value="1"/>
</dbReference>
<dbReference type="SUPFAM" id="SSF51182">
    <property type="entry name" value="RmlC-like cupins"/>
    <property type="match status" value="1"/>
</dbReference>
<gene>
    <name evidence="2" type="ORF">OMM_00398</name>
</gene>
<dbReference type="Gene3D" id="2.60.120.10">
    <property type="entry name" value="Jelly Rolls"/>
    <property type="match status" value="1"/>
</dbReference>
<accession>A0A1V1PHF7</accession>
<sequence>MMDINKHAAQLIQRLDLVKHPEGGYYREVYRSESVFVSPKNGQKRHAMTDIFFLLLAGQKSRFHRIIHDEIWHFYKGDPLTLIDIQADNLEMSRITLGNTNSQLTFKHWIRGYNWQSAYTNGEYSLVGCTVAPGFEFDDFSFLHDNPEASRRIINKYPELKEFL</sequence>
<dbReference type="Proteomes" id="UP000189670">
    <property type="component" value="Unassembled WGS sequence"/>
</dbReference>
<evidence type="ECO:0000259" key="1">
    <source>
        <dbReference type="Pfam" id="PF06172"/>
    </source>
</evidence>